<evidence type="ECO:0000256" key="6">
    <source>
        <dbReference type="ARBA" id="ARBA00022777"/>
    </source>
</evidence>
<evidence type="ECO:0000313" key="15">
    <source>
        <dbReference type="Proteomes" id="UP001339911"/>
    </source>
</evidence>
<proteinExistence type="predicted"/>
<dbReference type="Pfam" id="PF07730">
    <property type="entry name" value="HisKA_3"/>
    <property type="match status" value="1"/>
</dbReference>
<organism evidence="14 15">
    <name type="scientific">Plantactinospora veratri</name>
    <dbReference type="NCBI Taxonomy" id="1436122"/>
    <lineage>
        <taxon>Bacteria</taxon>
        <taxon>Bacillati</taxon>
        <taxon>Actinomycetota</taxon>
        <taxon>Actinomycetes</taxon>
        <taxon>Micromonosporales</taxon>
        <taxon>Micromonosporaceae</taxon>
        <taxon>Plantactinospora</taxon>
    </lineage>
</organism>
<dbReference type="PANTHER" id="PTHR24421">
    <property type="entry name" value="NITRATE/NITRITE SENSOR PROTEIN NARX-RELATED"/>
    <property type="match status" value="1"/>
</dbReference>
<dbReference type="PANTHER" id="PTHR24421:SF10">
    <property type="entry name" value="NITRATE_NITRITE SENSOR PROTEIN NARQ"/>
    <property type="match status" value="1"/>
</dbReference>
<keyword evidence="8" id="KW-0902">Two-component regulatory system</keyword>
<feature type="coiled-coil region" evidence="9">
    <location>
        <begin position="216"/>
        <end position="255"/>
    </location>
</feature>
<evidence type="ECO:0000256" key="2">
    <source>
        <dbReference type="ARBA" id="ARBA00012438"/>
    </source>
</evidence>
<evidence type="ECO:0000259" key="12">
    <source>
        <dbReference type="Pfam" id="PF07730"/>
    </source>
</evidence>
<dbReference type="EMBL" id="JAZGQL010000012">
    <property type="protein sequence ID" value="MEE6308706.1"/>
    <property type="molecule type" value="Genomic_DNA"/>
</dbReference>
<keyword evidence="7" id="KW-0067">ATP-binding</keyword>
<evidence type="ECO:0000256" key="1">
    <source>
        <dbReference type="ARBA" id="ARBA00000085"/>
    </source>
</evidence>
<evidence type="ECO:0000313" key="13">
    <source>
        <dbReference type="EMBL" id="MEE6308706.1"/>
    </source>
</evidence>
<evidence type="ECO:0000256" key="4">
    <source>
        <dbReference type="ARBA" id="ARBA00022679"/>
    </source>
</evidence>
<dbReference type="Gene3D" id="3.30.565.10">
    <property type="entry name" value="Histidine kinase-like ATPase, C-terminal domain"/>
    <property type="match status" value="1"/>
</dbReference>
<dbReference type="InterPro" id="IPR003594">
    <property type="entry name" value="HATPase_dom"/>
</dbReference>
<protein>
    <recommendedName>
        <fullName evidence="2">histidine kinase</fullName>
        <ecNumber evidence="2">2.7.13.3</ecNumber>
    </recommendedName>
</protein>
<dbReference type="RefSeq" id="WP_331208985.1">
    <property type="nucleotide sequence ID" value="NZ_JAZGQL010000012.1"/>
</dbReference>
<evidence type="ECO:0000256" key="5">
    <source>
        <dbReference type="ARBA" id="ARBA00022741"/>
    </source>
</evidence>
<feature type="compositionally biased region" description="Pro residues" evidence="10">
    <location>
        <begin position="72"/>
        <end position="89"/>
    </location>
</feature>
<evidence type="ECO:0000259" key="11">
    <source>
        <dbReference type="Pfam" id="PF02518"/>
    </source>
</evidence>
<sequence>MRSGALPSRLWARVRLLLQPSGPLPTLSWRGQIFDGLLALGLLLAAIVEGDSQDRGGQASVVGFDHRDRSEPFPPPTPPEPDLPPIPPDPFRRREVPEPFLPIEDYEIAGTILMLLVVVVPLVLRRRYPLAVLWVVLATAPLASDFNAALRVSFYACVIAAYTAAVYSPYRLPALASLPVAAFIYTQLREPAVPTVPDNAVPFLILIPIVLAANGLRRWKRRADEDRARLAALEHEQAEALRRAAEHERARIARELHDVVTHNVSVMVIQAGAARKVMRADPDQARDALLSVEAGGRAAMAELRHVMGLLTMDSDGADPAATSGLTPQPGLDRVEALVQRVRDTGIPVELAVTGEPRPLLSGIELTAYRVIQEALTNTVKHATGATARVLVEYGTDELRVEATDTGGTPGVAAATGDGHGLIGLRERLAVYGGTLQAGRRLSGGYSVTARIPLEAP</sequence>
<evidence type="ECO:0000256" key="7">
    <source>
        <dbReference type="ARBA" id="ARBA00022840"/>
    </source>
</evidence>
<comment type="caution">
    <text evidence="14">The sequence shown here is derived from an EMBL/GenBank/DDBJ whole genome shotgun (WGS) entry which is preliminary data.</text>
</comment>
<dbReference type="InterPro" id="IPR036890">
    <property type="entry name" value="HATPase_C_sf"/>
</dbReference>
<keyword evidence="6 14" id="KW-0418">Kinase</keyword>
<feature type="region of interest" description="Disordered" evidence="10">
    <location>
        <begin position="54"/>
        <end position="89"/>
    </location>
</feature>
<dbReference type="GO" id="GO:0016301">
    <property type="term" value="F:kinase activity"/>
    <property type="evidence" value="ECO:0007669"/>
    <property type="project" value="UniProtKB-KW"/>
</dbReference>
<keyword evidence="15" id="KW-1185">Reference proteome</keyword>
<dbReference type="SUPFAM" id="SSF55874">
    <property type="entry name" value="ATPase domain of HSP90 chaperone/DNA topoisomerase II/histidine kinase"/>
    <property type="match status" value="1"/>
</dbReference>
<evidence type="ECO:0000256" key="8">
    <source>
        <dbReference type="ARBA" id="ARBA00023012"/>
    </source>
</evidence>
<dbReference type="InterPro" id="IPR050482">
    <property type="entry name" value="Sensor_HK_TwoCompSys"/>
</dbReference>
<dbReference type="Gene3D" id="1.20.5.1930">
    <property type="match status" value="1"/>
</dbReference>
<dbReference type="InterPro" id="IPR011712">
    <property type="entry name" value="Sig_transdc_His_kin_sub3_dim/P"/>
</dbReference>
<keyword evidence="5" id="KW-0547">Nucleotide-binding</keyword>
<gene>
    <name evidence="13" type="ORF">V1634_17895</name>
    <name evidence="14" type="ORF">V1634_27935</name>
</gene>
<feature type="domain" description="Histidine kinase/HSP90-like ATPase" evidence="11">
    <location>
        <begin position="364"/>
        <end position="454"/>
    </location>
</feature>
<accession>A0ABU7SL64</accession>
<dbReference type="EC" id="2.7.13.3" evidence="2"/>
<dbReference type="Proteomes" id="UP001339911">
    <property type="component" value="Unassembled WGS sequence"/>
</dbReference>
<keyword evidence="9" id="KW-0175">Coiled coil</keyword>
<dbReference type="EMBL" id="JAZGQL010000027">
    <property type="protein sequence ID" value="MEE6310678.1"/>
    <property type="molecule type" value="Genomic_DNA"/>
</dbReference>
<evidence type="ECO:0000256" key="10">
    <source>
        <dbReference type="SAM" id="MobiDB-lite"/>
    </source>
</evidence>
<feature type="domain" description="Signal transduction histidine kinase subgroup 3 dimerisation and phosphoacceptor" evidence="12">
    <location>
        <begin position="248"/>
        <end position="310"/>
    </location>
</feature>
<keyword evidence="3" id="KW-0597">Phosphoprotein</keyword>
<comment type="catalytic activity">
    <reaction evidence="1">
        <text>ATP + protein L-histidine = ADP + protein N-phospho-L-histidine.</text>
        <dbReference type="EC" id="2.7.13.3"/>
    </reaction>
</comment>
<evidence type="ECO:0000313" key="14">
    <source>
        <dbReference type="EMBL" id="MEE6310678.1"/>
    </source>
</evidence>
<name>A0ABU7SL64_9ACTN</name>
<dbReference type="CDD" id="cd16917">
    <property type="entry name" value="HATPase_UhpB-NarQ-NarX-like"/>
    <property type="match status" value="1"/>
</dbReference>
<reference evidence="14 15" key="1">
    <citation type="submission" date="2024-01" db="EMBL/GenBank/DDBJ databases">
        <title>Genome insights into Plantactinospora veratri sp. nov.</title>
        <authorList>
            <person name="Wang L."/>
        </authorList>
    </citation>
    <scope>NUCLEOTIDE SEQUENCE [LARGE SCALE GENOMIC DNA]</scope>
    <source>
        <strain evidence="14 15">NEAU-FHS4</strain>
    </source>
</reference>
<evidence type="ECO:0000256" key="9">
    <source>
        <dbReference type="SAM" id="Coils"/>
    </source>
</evidence>
<evidence type="ECO:0000256" key="3">
    <source>
        <dbReference type="ARBA" id="ARBA00022553"/>
    </source>
</evidence>
<dbReference type="Pfam" id="PF02518">
    <property type="entry name" value="HATPase_c"/>
    <property type="match status" value="1"/>
</dbReference>
<keyword evidence="4" id="KW-0808">Transferase</keyword>